<dbReference type="PANTHER" id="PTHR47585:SF1">
    <property type="entry name" value="DUF1446 DOMAIN-CONTAINING PROTEIN"/>
    <property type="match status" value="1"/>
</dbReference>
<evidence type="ECO:0000313" key="4">
    <source>
        <dbReference type="Proteomes" id="UP000776650"/>
    </source>
</evidence>
<reference evidence="3" key="1">
    <citation type="journal article" date="2021" name="PeerJ">
        <title>Extensive microbial diversity within the chicken gut microbiome revealed by metagenomics and culture.</title>
        <authorList>
            <person name="Gilroy R."/>
            <person name="Ravi A."/>
            <person name="Getino M."/>
            <person name="Pursley I."/>
            <person name="Horton D.L."/>
            <person name="Alikhan N.F."/>
            <person name="Baker D."/>
            <person name="Gharbi K."/>
            <person name="Hall N."/>
            <person name="Watson M."/>
            <person name="Adriaenssens E.M."/>
            <person name="Foster-Nyarko E."/>
            <person name="Jarju S."/>
            <person name="Secka A."/>
            <person name="Antonio M."/>
            <person name="Oren A."/>
            <person name="Chaudhuri R.R."/>
            <person name="La Ragione R."/>
            <person name="Hildebrand F."/>
            <person name="Pallen M.J."/>
        </authorList>
    </citation>
    <scope>NUCLEOTIDE SEQUENCE</scope>
    <source>
        <strain evidence="3">ChiGjej1B1-18357</strain>
    </source>
</reference>
<comment type="caution">
    <text evidence="3">The sequence shown here is derived from an EMBL/GenBank/DDBJ whole genome shotgun (WGS) entry which is preliminary data.</text>
</comment>
<accession>A0A921F487</accession>
<sequence length="593" mass="62505">MSTSTGNRPVRIGNCSGFYGDRLSAMEEMLRGGDLDVITGDYLAELTMLILGKDTLRDPDLGYAKTFLRQLDTCLALALDKGVRIVANAGGLNPHGLAAKVRELAAAQGLDAPVAVVDGDNLIERKDELGVPDAMTANAYLGGFGIARALEEGAAVVITGRVTDASLTVGPAAWWHGWGPERLDEIAGAMAAGHVIECGTQATGGNYAFFDDAEVGDLLWPGFPLAEVAENGDAVITKHPGTGGAVTLGTVSAQLLYEVASPSYFGPDATLRLDTIALSQEAPDRVLISGCRADPPPKTYKVATTTVGGWRNEMTFLLVGLDIEAKAALVERQLRARLDPAPEHLEFRLARTDHPDADTEAAASAQLTVVARDNDAATVGKPFSAAAVELALASYPGATPTAPPGKGGPFGVYEPKFIDVATVEHRLTLPGGEQVVIDPSPLAGEPPRVDELAMEPTSGEAASAPDAGGDGVRAPLGRVAAARSGDKGGDANIGVWVRNDEQWDWLRTALTTRLLRELLPEARELDIERHELPNLRALNFVVHGILGRGVAEGYRFDPQAKGLAEWLRSRVVTIPAHLLPAGYDPREDGVAAQ</sequence>
<dbReference type="AlphaFoldDB" id="A0A921F487"/>
<evidence type="ECO:0000259" key="2">
    <source>
        <dbReference type="Pfam" id="PF23544"/>
    </source>
</evidence>
<gene>
    <name evidence="3" type="ORF">K8V11_04660</name>
</gene>
<dbReference type="InterPro" id="IPR010839">
    <property type="entry name" value="AtuA_N"/>
</dbReference>
<evidence type="ECO:0000313" key="3">
    <source>
        <dbReference type="EMBL" id="HJE90279.1"/>
    </source>
</evidence>
<organism evidence="3 4">
    <name type="scientific">Dietzia timorensis</name>
    <dbReference type="NCBI Taxonomy" id="499555"/>
    <lineage>
        <taxon>Bacteria</taxon>
        <taxon>Bacillati</taxon>
        <taxon>Actinomycetota</taxon>
        <taxon>Actinomycetes</taxon>
        <taxon>Mycobacteriales</taxon>
        <taxon>Dietziaceae</taxon>
        <taxon>Dietzia</taxon>
    </lineage>
</organism>
<dbReference type="Pfam" id="PF23544">
    <property type="entry name" value="AtuA_ferredoxin"/>
    <property type="match status" value="1"/>
</dbReference>
<name>A0A921F487_9ACTN</name>
<dbReference type="RefSeq" id="WP_303911250.1">
    <property type="nucleotide sequence ID" value="NZ_DYXM01000085.1"/>
</dbReference>
<protein>
    <submittedName>
        <fullName evidence="3">DUF1446 domain-containing protein</fullName>
    </submittedName>
</protein>
<dbReference type="PANTHER" id="PTHR47585">
    <property type="match status" value="1"/>
</dbReference>
<dbReference type="Proteomes" id="UP000776650">
    <property type="component" value="Unassembled WGS sequence"/>
</dbReference>
<dbReference type="EMBL" id="DYXM01000085">
    <property type="protein sequence ID" value="HJE90279.1"/>
    <property type="molecule type" value="Genomic_DNA"/>
</dbReference>
<evidence type="ECO:0000259" key="1">
    <source>
        <dbReference type="Pfam" id="PF07287"/>
    </source>
</evidence>
<dbReference type="Pfam" id="PF07287">
    <property type="entry name" value="AtuA"/>
    <property type="match status" value="1"/>
</dbReference>
<dbReference type="InterPro" id="IPR056362">
    <property type="entry name" value="AtuA-like_ferredoxin_dom"/>
</dbReference>
<feature type="domain" description="AtuA-like ferredoxin-fold" evidence="2">
    <location>
        <begin position="475"/>
        <end position="570"/>
    </location>
</feature>
<proteinExistence type="predicted"/>
<reference evidence="3" key="2">
    <citation type="submission" date="2021-09" db="EMBL/GenBank/DDBJ databases">
        <authorList>
            <person name="Gilroy R."/>
        </authorList>
    </citation>
    <scope>NUCLEOTIDE SEQUENCE</scope>
    <source>
        <strain evidence="3">ChiGjej1B1-18357</strain>
    </source>
</reference>
<feature type="domain" description="Acyclic terpene utilisation N-terminal" evidence="1">
    <location>
        <begin position="10"/>
        <end position="428"/>
    </location>
</feature>